<keyword evidence="6" id="KW-0418">Kinase</keyword>
<dbReference type="CDD" id="cd02021">
    <property type="entry name" value="GntK"/>
    <property type="match status" value="1"/>
</dbReference>
<evidence type="ECO:0000313" key="11">
    <source>
        <dbReference type="EMBL" id="KAI9633317.1"/>
    </source>
</evidence>
<dbReference type="AlphaFoldDB" id="A0AA38H238"/>
<dbReference type="GO" id="GO:0005975">
    <property type="term" value="P:carbohydrate metabolic process"/>
    <property type="evidence" value="ECO:0007669"/>
    <property type="project" value="InterPro"/>
</dbReference>
<dbReference type="InterPro" id="IPR031322">
    <property type="entry name" value="Shikimate/glucono_kinase"/>
</dbReference>
<evidence type="ECO:0000256" key="7">
    <source>
        <dbReference type="ARBA" id="ARBA00022840"/>
    </source>
</evidence>
<dbReference type="GO" id="GO:0016787">
    <property type="term" value="F:hydrolase activity"/>
    <property type="evidence" value="ECO:0007669"/>
    <property type="project" value="UniProtKB-KW"/>
</dbReference>
<reference evidence="11" key="1">
    <citation type="journal article" date="2022" name="G3 (Bethesda)">
        <title>High quality genome of the basidiomycete yeast Dioszegia hungarica PDD-24b-2 isolated from cloud water.</title>
        <authorList>
            <person name="Jarrige D."/>
            <person name="Haridas S."/>
            <person name="Bleykasten-Grosshans C."/>
            <person name="Joly M."/>
            <person name="Nadalig T."/>
            <person name="Sancelme M."/>
            <person name="Vuilleumier S."/>
            <person name="Grigoriev I.V."/>
            <person name="Amato P."/>
            <person name="Bringel F."/>
        </authorList>
    </citation>
    <scope>NUCLEOTIDE SEQUENCE</scope>
    <source>
        <strain evidence="11">PDD-24b-2</strain>
    </source>
</reference>
<evidence type="ECO:0000256" key="9">
    <source>
        <dbReference type="ARBA" id="ARBA00048090"/>
    </source>
</evidence>
<dbReference type="Pfam" id="PF01202">
    <property type="entry name" value="SKI"/>
    <property type="match status" value="1"/>
</dbReference>
<evidence type="ECO:0000256" key="5">
    <source>
        <dbReference type="ARBA" id="ARBA00022741"/>
    </source>
</evidence>
<evidence type="ECO:0000256" key="2">
    <source>
        <dbReference type="ARBA" id="ARBA00008420"/>
    </source>
</evidence>
<keyword evidence="7" id="KW-0067">ATP-binding</keyword>
<evidence type="ECO:0000256" key="6">
    <source>
        <dbReference type="ARBA" id="ARBA00022777"/>
    </source>
</evidence>
<comment type="caution">
    <text evidence="11">The sequence shown here is derived from an EMBL/GenBank/DDBJ whole genome shotgun (WGS) entry which is preliminary data.</text>
</comment>
<gene>
    <name evidence="11" type="ORF">MKK02DRAFT_39296</name>
</gene>
<dbReference type="InterPro" id="IPR006001">
    <property type="entry name" value="Therm_gnt_kin"/>
</dbReference>
<accession>A0AA38H238</accession>
<dbReference type="PANTHER" id="PTHR43442">
    <property type="entry name" value="GLUCONOKINASE-RELATED"/>
    <property type="match status" value="1"/>
</dbReference>
<evidence type="ECO:0000256" key="10">
    <source>
        <dbReference type="SAM" id="MobiDB-lite"/>
    </source>
</evidence>
<name>A0AA38H238_9TREE</name>
<keyword evidence="5" id="KW-0547">Nucleotide-binding</keyword>
<evidence type="ECO:0000256" key="3">
    <source>
        <dbReference type="ARBA" id="ARBA00012054"/>
    </source>
</evidence>
<comment type="similarity">
    <text evidence="2">Belongs to the gluconokinase GntK/GntV family.</text>
</comment>
<evidence type="ECO:0000256" key="1">
    <source>
        <dbReference type="ARBA" id="ARBA00004875"/>
    </source>
</evidence>
<keyword evidence="11" id="KW-0378">Hydrolase</keyword>
<keyword evidence="12" id="KW-1185">Reference proteome</keyword>
<proteinExistence type="inferred from homology"/>
<comment type="pathway">
    <text evidence="1">Carbohydrate acid metabolism; D-gluconate degradation.</text>
</comment>
<dbReference type="Proteomes" id="UP001164286">
    <property type="component" value="Unassembled WGS sequence"/>
</dbReference>
<dbReference type="InterPro" id="IPR027417">
    <property type="entry name" value="P-loop_NTPase"/>
</dbReference>
<feature type="region of interest" description="Disordered" evidence="10">
    <location>
        <begin position="148"/>
        <end position="171"/>
    </location>
</feature>
<keyword evidence="4" id="KW-0808">Transferase</keyword>
<dbReference type="GO" id="GO:0046316">
    <property type="term" value="F:gluconokinase activity"/>
    <property type="evidence" value="ECO:0007669"/>
    <property type="project" value="UniProtKB-EC"/>
</dbReference>
<evidence type="ECO:0000313" key="12">
    <source>
        <dbReference type="Proteomes" id="UP001164286"/>
    </source>
</evidence>
<dbReference type="GeneID" id="77729730"/>
<dbReference type="Gene3D" id="3.40.50.300">
    <property type="entry name" value="P-loop containing nucleotide triphosphate hydrolases"/>
    <property type="match status" value="1"/>
</dbReference>
<dbReference type="GO" id="GO:0005524">
    <property type="term" value="F:ATP binding"/>
    <property type="evidence" value="ECO:0007669"/>
    <property type="project" value="UniProtKB-KW"/>
</dbReference>
<comment type="catalytic activity">
    <reaction evidence="9">
        <text>D-gluconate + ATP = 6-phospho-D-gluconate + ADP + H(+)</text>
        <dbReference type="Rhea" id="RHEA:19433"/>
        <dbReference type="ChEBI" id="CHEBI:15378"/>
        <dbReference type="ChEBI" id="CHEBI:18391"/>
        <dbReference type="ChEBI" id="CHEBI:30616"/>
        <dbReference type="ChEBI" id="CHEBI:58759"/>
        <dbReference type="ChEBI" id="CHEBI:456216"/>
        <dbReference type="EC" id="2.7.1.12"/>
    </reaction>
</comment>
<dbReference type="GO" id="GO:0005737">
    <property type="term" value="C:cytoplasm"/>
    <property type="evidence" value="ECO:0007669"/>
    <property type="project" value="TreeGrafter"/>
</dbReference>
<dbReference type="SUPFAM" id="SSF52540">
    <property type="entry name" value="P-loop containing nucleoside triphosphate hydrolases"/>
    <property type="match status" value="1"/>
</dbReference>
<organism evidence="11 12">
    <name type="scientific">Dioszegia hungarica</name>
    <dbReference type="NCBI Taxonomy" id="4972"/>
    <lineage>
        <taxon>Eukaryota</taxon>
        <taxon>Fungi</taxon>
        <taxon>Dikarya</taxon>
        <taxon>Basidiomycota</taxon>
        <taxon>Agaricomycotina</taxon>
        <taxon>Tremellomycetes</taxon>
        <taxon>Tremellales</taxon>
        <taxon>Bulleribasidiaceae</taxon>
        <taxon>Dioszegia</taxon>
    </lineage>
</organism>
<sequence length="253" mass="27564">MSGSIAGHNVSSDVLEQFEKKDVELTVPKGAPRPVLVIVMGPASCGKSTIGHDLSHALSLPFIDGDTLHPQSNIDKMSAGTPLTDDDRLPWLALIRSTAERVSRDEWNDSGYKIRGFEEGGLGRPGVIIACSALKKWYRDILRGNVEASPPEKGDLPHNHPQANPSSDAHHPATANLLTLFLYCHGSPETLQARISARKGHFMGTQMLESQLRTLEDPRGEQGVAWVDIKADKEEVGRRAVEGVRGLVKDLKD</sequence>
<dbReference type="EC" id="2.7.1.12" evidence="3"/>
<dbReference type="EMBL" id="JAKWFO010000011">
    <property type="protein sequence ID" value="KAI9633317.1"/>
    <property type="molecule type" value="Genomic_DNA"/>
</dbReference>
<dbReference type="RefSeq" id="XP_052943094.1">
    <property type="nucleotide sequence ID" value="XM_053090525.1"/>
</dbReference>
<evidence type="ECO:0000256" key="4">
    <source>
        <dbReference type="ARBA" id="ARBA00022679"/>
    </source>
</evidence>
<dbReference type="PANTHER" id="PTHR43442:SF3">
    <property type="entry name" value="GLUCONOKINASE-RELATED"/>
    <property type="match status" value="1"/>
</dbReference>
<protein>
    <recommendedName>
        <fullName evidence="3">gluconokinase</fullName>
        <ecNumber evidence="3">2.7.1.12</ecNumber>
    </recommendedName>
    <alternativeName>
        <fullName evidence="8">Gluconate kinase</fullName>
    </alternativeName>
</protein>
<evidence type="ECO:0000256" key="8">
    <source>
        <dbReference type="ARBA" id="ARBA00029835"/>
    </source>
</evidence>